<organism evidence="1 2">
    <name type="scientific">Fraxinus pennsylvanica</name>
    <dbReference type="NCBI Taxonomy" id="56036"/>
    <lineage>
        <taxon>Eukaryota</taxon>
        <taxon>Viridiplantae</taxon>
        <taxon>Streptophyta</taxon>
        <taxon>Embryophyta</taxon>
        <taxon>Tracheophyta</taxon>
        <taxon>Spermatophyta</taxon>
        <taxon>Magnoliopsida</taxon>
        <taxon>eudicotyledons</taxon>
        <taxon>Gunneridae</taxon>
        <taxon>Pentapetalae</taxon>
        <taxon>asterids</taxon>
        <taxon>lamiids</taxon>
        <taxon>Lamiales</taxon>
        <taxon>Oleaceae</taxon>
        <taxon>Oleeae</taxon>
        <taxon>Fraxinus</taxon>
    </lineage>
</organism>
<reference evidence="1" key="1">
    <citation type="submission" date="2023-05" db="EMBL/GenBank/DDBJ databases">
        <authorList>
            <person name="Huff M."/>
        </authorList>
    </citation>
    <scope>NUCLEOTIDE SEQUENCE</scope>
</reference>
<dbReference type="Proteomes" id="UP000834106">
    <property type="component" value="Chromosome 14"/>
</dbReference>
<protein>
    <recommendedName>
        <fullName evidence="3">Copia protein</fullName>
    </recommendedName>
</protein>
<evidence type="ECO:0000313" key="1">
    <source>
        <dbReference type="EMBL" id="CAI9775670.1"/>
    </source>
</evidence>
<accession>A0AAD1ZTW6</accession>
<proteinExistence type="predicted"/>
<gene>
    <name evidence="1" type="ORF">FPE_LOCUS23100</name>
</gene>
<dbReference type="CDD" id="cd09272">
    <property type="entry name" value="RNase_HI_RT_Ty1"/>
    <property type="match status" value="1"/>
</dbReference>
<dbReference type="PANTHER" id="PTHR11439:SF470">
    <property type="entry name" value="CYSTEINE-RICH RLK (RECEPTOR-LIKE PROTEIN KINASE) 8"/>
    <property type="match status" value="1"/>
</dbReference>
<dbReference type="InterPro" id="IPR043502">
    <property type="entry name" value="DNA/RNA_pol_sf"/>
</dbReference>
<keyword evidence="2" id="KW-1185">Reference proteome</keyword>
<dbReference type="SUPFAM" id="SSF56672">
    <property type="entry name" value="DNA/RNA polymerases"/>
    <property type="match status" value="1"/>
</dbReference>
<dbReference type="AlphaFoldDB" id="A0AAD1ZTW6"/>
<evidence type="ECO:0000313" key="2">
    <source>
        <dbReference type="Proteomes" id="UP000834106"/>
    </source>
</evidence>
<evidence type="ECO:0008006" key="3">
    <source>
        <dbReference type="Google" id="ProtNLM"/>
    </source>
</evidence>
<dbReference type="PANTHER" id="PTHR11439">
    <property type="entry name" value="GAG-POL-RELATED RETROTRANSPOSON"/>
    <property type="match status" value="1"/>
</dbReference>
<sequence length="182" mass="20532">MLFKYLKGTPGQGLFFSRKSDLLLKGFCDADWVACSDTRRSITGYCIFLGDLLVSWKSKKQHTVARSSAKAEYRSMVAAVCEFVWLKNILNDLTVVHSMPALLFCDNQAAIHIASNPDFHERTKHIEIDCHLVRDRVQANKVKMLHTTSQQQLADLLIKPLAGNRFTTLLSKMGVLNIHLPS</sequence>
<name>A0AAD1ZTW6_9LAMI</name>
<dbReference type="EMBL" id="OU503049">
    <property type="protein sequence ID" value="CAI9775670.1"/>
    <property type="molecule type" value="Genomic_DNA"/>
</dbReference>